<proteinExistence type="predicted"/>
<evidence type="ECO:0000313" key="1">
    <source>
        <dbReference type="EMBL" id="CAI82438.1"/>
    </source>
</evidence>
<gene>
    <name evidence="1" type="ORF">cbdbB10</name>
</gene>
<organism evidence="1 2">
    <name type="scientific">Dehalococcoides mccartyi (strain CBDB1)</name>
    <dbReference type="NCBI Taxonomy" id="255470"/>
    <lineage>
        <taxon>Bacteria</taxon>
        <taxon>Bacillati</taxon>
        <taxon>Chloroflexota</taxon>
        <taxon>Dehalococcoidia</taxon>
        <taxon>Dehalococcoidales</taxon>
        <taxon>Dehalococcoidaceae</taxon>
        <taxon>Dehalococcoides</taxon>
    </lineage>
</organism>
<dbReference type="KEGG" id="deh:cbdbB10"/>
<keyword evidence="2" id="KW-1185">Reference proteome</keyword>
<reference evidence="1 2" key="1">
    <citation type="journal article" date="2005" name="Nat. Biotechnol.">
        <title>Genome sequence of the chlorinated compound-respiring bacterium Dehalococcoides species strain CBDB1.</title>
        <authorList>
            <person name="Kube M."/>
            <person name="Beck A."/>
            <person name="Zinder S.H."/>
            <person name="Kuhl H."/>
            <person name="Reinhardt R."/>
            <person name="Adrian L."/>
        </authorList>
    </citation>
    <scope>NUCLEOTIDE SEQUENCE [LARGE SCALE GENOMIC DNA]</scope>
    <source>
        <strain evidence="1 2">CBDB1</strain>
    </source>
</reference>
<evidence type="ECO:0000313" key="2">
    <source>
        <dbReference type="Proteomes" id="UP000000433"/>
    </source>
</evidence>
<sequence length="84" mass="9338">MKATQPWDFSLPGLGLCETGAKPELQYFLICVALLVQSIKNITSRFLCQIYPQDYPRQVLISSAKCQEGQAFIITTCPSLLVAK</sequence>
<protein>
    <submittedName>
        <fullName evidence="1">Uncharacterized protein</fullName>
    </submittedName>
</protein>
<accession>A0A916NU69</accession>
<dbReference type="AlphaFoldDB" id="A0A916NU69"/>
<dbReference type="Proteomes" id="UP000000433">
    <property type="component" value="Chromosome"/>
</dbReference>
<dbReference type="EMBL" id="AJ965256">
    <property type="protein sequence ID" value="CAI82438.1"/>
    <property type="molecule type" value="Genomic_DNA"/>
</dbReference>
<name>A0A916NU69_DEHMC</name>